<dbReference type="GO" id="GO:0045893">
    <property type="term" value="P:positive regulation of DNA-templated transcription"/>
    <property type="evidence" value="ECO:0007669"/>
    <property type="project" value="TreeGrafter"/>
</dbReference>
<reference evidence="10 11" key="1">
    <citation type="journal article" date="2020" name="Nat. Food">
        <title>A phased Vanilla planifolia genome enables genetic improvement of flavour and production.</title>
        <authorList>
            <person name="Hasing T."/>
            <person name="Tang H."/>
            <person name="Brym M."/>
            <person name="Khazi F."/>
            <person name="Huang T."/>
            <person name="Chambers A.H."/>
        </authorList>
    </citation>
    <scope>NUCLEOTIDE SEQUENCE [LARGE SCALE GENOMIC DNA]</scope>
    <source>
        <tissue evidence="9">Leaf</tissue>
    </source>
</reference>
<comment type="caution">
    <text evidence="9">The sequence shown here is derived from an EMBL/GenBank/DDBJ whole genome shotgun (WGS) entry which is preliminary data.</text>
</comment>
<keyword evidence="4" id="KW-0804">Transcription</keyword>
<dbReference type="GO" id="GO:0003700">
    <property type="term" value="F:DNA-binding transcription factor activity"/>
    <property type="evidence" value="ECO:0007669"/>
    <property type="project" value="InterPro"/>
</dbReference>
<evidence type="ECO:0000313" key="9">
    <source>
        <dbReference type="EMBL" id="KAG0464954.1"/>
    </source>
</evidence>
<dbReference type="Proteomes" id="UP000636800">
    <property type="component" value="Chromosome 10"/>
</dbReference>
<dbReference type="Proteomes" id="UP000639772">
    <property type="component" value="Chromosome 10"/>
</dbReference>
<organism evidence="9 11">
    <name type="scientific">Vanilla planifolia</name>
    <name type="common">Vanilla</name>
    <dbReference type="NCBI Taxonomy" id="51239"/>
    <lineage>
        <taxon>Eukaryota</taxon>
        <taxon>Viridiplantae</taxon>
        <taxon>Streptophyta</taxon>
        <taxon>Embryophyta</taxon>
        <taxon>Tracheophyta</taxon>
        <taxon>Spermatophyta</taxon>
        <taxon>Magnoliopsida</taxon>
        <taxon>Liliopsida</taxon>
        <taxon>Asparagales</taxon>
        <taxon>Orchidaceae</taxon>
        <taxon>Vanilloideae</taxon>
        <taxon>Vanilleae</taxon>
        <taxon>Vanilla</taxon>
    </lineage>
</organism>
<name>A0A835Q8D8_VANPL</name>
<evidence type="ECO:0000256" key="6">
    <source>
        <dbReference type="SAM" id="Coils"/>
    </source>
</evidence>
<dbReference type="AlphaFoldDB" id="A0A835Q8D8"/>
<dbReference type="PANTHER" id="PTHR45764:SF21">
    <property type="entry name" value="OS03G0770000 PROTEIN"/>
    <property type="match status" value="1"/>
</dbReference>
<evidence type="ECO:0000256" key="4">
    <source>
        <dbReference type="ARBA" id="ARBA00023163"/>
    </source>
</evidence>
<dbReference type="GO" id="GO:0000976">
    <property type="term" value="F:transcription cis-regulatory region binding"/>
    <property type="evidence" value="ECO:0007669"/>
    <property type="project" value="TreeGrafter"/>
</dbReference>
<dbReference type="InterPro" id="IPR046347">
    <property type="entry name" value="bZIP_sf"/>
</dbReference>
<keyword evidence="3" id="KW-0238">DNA-binding</keyword>
<sequence>MSLSGPKGDSFANKYRSTLPSIYHFALISPPLHVAATMDTAAATDHRRQRRIILNRESARRSRTRKQRHLEDLRSRVRSLRIENRILAQRIAASSAGSAFFRNVNDRLQMEFVYLRKRLLVIRRLVFLRQLQRLSLPPSPAYLPSSTAAAGSASG</sequence>
<dbReference type="InterPro" id="IPR045314">
    <property type="entry name" value="bZIP_plant_GBF1"/>
</dbReference>
<evidence type="ECO:0000256" key="5">
    <source>
        <dbReference type="ARBA" id="ARBA00023242"/>
    </source>
</evidence>
<dbReference type="SMART" id="SM00338">
    <property type="entry name" value="BRLZ"/>
    <property type="match status" value="1"/>
</dbReference>
<evidence type="ECO:0000313" key="10">
    <source>
        <dbReference type="Proteomes" id="UP000636800"/>
    </source>
</evidence>
<evidence type="ECO:0000313" key="8">
    <source>
        <dbReference type="EMBL" id="KAG0463563.1"/>
    </source>
</evidence>
<evidence type="ECO:0000313" key="11">
    <source>
        <dbReference type="Proteomes" id="UP000639772"/>
    </source>
</evidence>
<dbReference type="GO" id="GO:0046982">
    <property type="term" value="F:protein heterodimerization activity"/>
    <property type="evidence" value="ECO:0007669"/>
    <property type="project" value="UniProtKB-ARBA"/>
</dbReference>
<dbReference type="PANTHER" id="PTHR45764">
    <property type="entry name" value="BZIP TRANSCRIPTION FACTOR 44"/>
    <property type="match status" value="1"/>
</dbReference>
<dbReference type="Pfam" id="PF00170">
    <property type="entry name" value="bZIP_1"/>
    <property type="match status" value="1"/>
</dbReference>
<dbReference type="EMBL" id="JADCNM010000010">
    <property type="protein sequence ID" value="KAG0464954.1"/>
    <property type="molecule type" value="Genomic_DNA"/>
</dbReference>
<keyword evidence="6" id="KW-0175">Coiled coil</keyword>
<dbReference type="GO" id="GO:0005634">
    <property type="term" value="C:nucleus"/>
    <property type="evidence" value="ECO:0007669"/>
    <property type="project" value="UniProtKB-SubCell"/>
</dbReference>
<feature type="domain" description="BZIP" evidence="7">
    <location>
        <begin position="45"/>
        <end position="92"/>
    </location>
</feature>
<keyword evidence="5" id="KW-0539">Nucleus</keyword>
<accession>A0A835Q8D8</accession>
<dbReference type="FunFam" id="1.20.5.170:FF:000020">
    <property type="entry name" value="BZIP transcription factor"/>
    <property type="match status" value="1"/>
</dbReference>
<dbReference type="CDD" id="cd14702">
    <property type="entry name" value="bZIP_plant_GBF1"/>
    <property type="match status" value="1"/>
</dbReference>
<evidence type="ECO:0000256" key="1">
    <source>
        <dbReference type="ARBA" id="ARBA00004123"/>
    </source>
</evidence>
<gene>
    <name evidence="9" type="ORF">HPP92_019118</name>
    <name evidence="8" type="ORF">HPP92_019632</name>
</gene>
<dbReference type="PROSITE" id="PS50217">
    <property type="entry name" value="BZIP"/>
    <property type="match status" value="1"/>
</dbReference>
<proteinExistence type="predicted"/>
<protein>
    <recommendedName>
        <fullName evidence="7">BZIP domain-containing protein</fullName>
    </recommendedName>
</protein>
<keyword evidence="2" id="KW-0805">Transcription regulation</keyword>
<dbReference type="OrthoDB" id="551672at2759"/>
<dbReference type="SUPFAM" id="SSF57959">
    <property type="entry name" value="Leucine zipper domain"/>
    <property type="match status" value="1"/>
</dbReference>
<comment type="subcellular location">
    <subcellularLocation>
        <location evidence="1">Nucleus</location>
    </subcellularLocation>
</comment>
<evidence type="ECO:0000256" key="3">
    <source>
        <dbReference type="ARBA" id="ARBA00023125"/>
    </source>
</evidence>
<evidence type="ECO:0000259" key="7">
    <source>
        <dbReference type="PROSITE" id="PS50217"/>
    </source>
</evidence>
<evidence type="ECO:0000256" key="2">
    <source>
        <dbReference type="ARBA" id="ARBA00023015"/>
    </source>
</evidence>
<dbReference type="Gene3D" id="1.20.5.170">
    <property type="match status" value="1"/>
</dbReference>
<keyword evidence="10" id="KW-1185">Reference proteome</keyword>
<dbReference type="InterPro" id="IPR004827">
    <property type="entry name" value="bZIP"/>
</dbReference>
<dbReference type="EMBL" id="JADCNL010000010">
    <property type="protein sequence ID" value="KAG0463563.1"/>
    <property type="molecule type" value="Genomic_DNA"/>
</dbReference>
<feature type="coiled-coil region" evidence="6">
    <location>
        <begin position="63"/>
        <end position="90"/>
    </location>
</feature>